<dbReference type="InterPro" id="IPR050361">
    <property type="entry name" value="MPP/UQCRC_Complex"/>
</dbReference>
<dbReference type="InterPro" id="IPR011249">
    <property type="entry name" value="Metalloenz_LuxS/M16"/>
</dbReference>
<feature type="signal peptide" evidence="4">
    <location>
        <begin position="1"/>
        <end position="18"/>
    </location>
</feature>
<evidence type="ECO:0000256" key="2">
    <source>
        <dbReference type="ARBA" id="ARBA00007261"/>
    </source>
</evidence>
<protein>
    <submittedName>
        <fullName evidence="7">Insulinase family protein</fullName>
    </submittedName>
</protein>
<dbReference type="Gene3D" id="3.30.830.10">
    <property type="entry name" value="Metalloenzyme, LuxS/M16 peptidase-like"/>
    <property type="match status" value="2"/>
</dbReference>
<evidence type="ECO:0000256" key="4">
    <source>
        <dbReference type="SAM" id="SignalP"/>
    </source>
</evidence>
<proteinExistence type="inferred from homology"/>
<organism evidence="7 8">
    <name type="scientific">Persephonella atlantica</name>
    <dbReference type="NCBI Taxonomy" id="2699429"/>
    <lineage>
        <taxon>Bacteria</taxon>
        <taxon>Pseudomonadati</taxon>
        <taxon>Aquificota</taxon>
        <taxon>Aquificia</taxon>
        <taxon>Aquificales</taxon>
        <taxon>Hydrogenothermaceae</taxon>
        <taxon>Persephonella</taxon>
    </lineage>
</organism>
<dbReference type="SUPFAM" id="SSF63411">
    <property type="entry name" value="LuxS/MPP-like metallohydrolase"/>
    <property type="match status" value="2"/>
</dbReference>
<dbReference type="Proteomes" id="UP000772812">
    <property type="component" value="Unassembled WGS sequence"/>
</dbReference>
<dbReference type="EMBL" id="JAACYA010000002">
    <property type="protein sequence ID" value="MBK3332836.1"/>
    <property type="molecule type" value="Genomic_DNA"/>
</dbReference>
<evidence type="ECO:0000256" key="1">
    <source>
        <dbReference type="ARBA" id="ARBA00001947"/>
    </source>
</evidence>
<keyword evidence="8" id="KW-1185">Reference proteome</keyword>
<evidence type="ECO:0000259" key="5">
    <source>
        <dbReference type="Pfam" id="PF00675"/>
    </source>
</evidence>
<dbReference type="Pfam" id="PF05193">
    <property type="entry name" value="Peptidase_M16_C"/>
    <property type="match status" value="1"/>
</dbReference>
<dbReference type="PANTHER" id="PTHR11851">
    <property type="entry name" value="METALLOPROTEASE"/>
    <property type="match status" value="1"/>
</dbReference>
<dbReference type="InterPro" id="IPR007863">
    <property type="entry name" value="Peptidase_M16_C"/>
</dbReference>
<feature type="chain" id="PRO_5047171393" evidence="4">
    <location>
        <begin position="19"/>
        <end position="432"/>
    </location>
</feature>
<comment type="cofactor">
    <cofactor evidence="1">
        <name>Zn(2+)</name>
        <dbReference type="ChEBI" id="CHEBI:29105"/>
    </cofactor>
</comment>
<evidence type="ECO:0000313" key="7">
    <source>
        <dbReference type="EMBL" id="MBK3332836.1"/>
    </source>
</evidence>
<comment type="caution">
    <text evidence="7">The sequence shown here is derived from an EMBL/GenBank/DDBJ whole genome shotgun (WGS) entry which is preliminary data.</text>
</comment>
<comment type="similarity">
    <text evidence="2 3">Belongs to the peptidase M16 family.</text>
</comment>
<dbReference type="RefSeq" id="WP_200674244.1">
    <property type="nucleotide sequence ID" value="NZ_JAACYA010000002.1"/>
</dbReference>
<dbReference type="PANTHER" id="PTHR11851:SF49">
    <property type="entry name" value="MITOCHONDRIAL-PROCESSING PEPTIDASE SUBUNIT ALPHA"/>
    <property type="match status" value="1"/>
</dbReference>
<accession>A0ABS1GIS7</accession>
<dbReference type="InterPro" id="IPR001431">
    <property type="entry name" value="Pept_M16_Zn_BS"/>
</dbReference>
<evidence type="ECO:0000313" key="8">
    <source>
        <dbReference type="Proteomes" id="UP000772812"/>
    </source>
</evidence>
<gene>
    <name evidence="7" type="ORF">GWK41_07115</name>
</gene>
<dbReference type="InterPro" id="IPR011765">
    <property type="entry name" value="Pept_M16_N"/>
</dbReference>
<dbReference type="PROSITE" id="PS00143">
    <property type="entry name" value="INSULINASE"/>
    <property type="match status" value="1"/>
</dbReference>
<reference evidence="7 8" key="1">
    <citation type="journal article" date="2021" name="Syst. Appl. Microbiol.">
        <title>Persephonella atlantica sp. nov.: How to adapt to physico-chemical gradients in high temperature hydrothermal habitats.</title>
        <authorList>
            <person name="Francois D.X."/>
            <person name="Godfroy A."/>
            <person name="Mathien C."/>
            <person name="Aube J."/>
            <person name="Cathalot C."/>
            <person name="Lesongeur F."/>
            <person name="L'Haridon S."/>
            <person name="Philippon X."/>
            <person name="Roussel E.G."/>
        </authorList>
    </citation>
    <scope>NUCLEOTIDE SEQUENCE [LARGE SCALE GENOMIC DNA]</scope>
    <source>
        <strain evidence="7 8">MO1340</strain>
    </source>
</reference>
<name>A0ABS1GIS7_9AQUI</name>
<evidence type="ECO:0000256" key="3">
    <source>
        <dbReference type="RuleBase" id="RU004447"/>
    </source>
</evidence>
<feature type="domain" description="Peptidase M16 N-terminal" evidence="5">
    <location>
        <begin position="39"/>
        <end position="180"/>
    </location>
</feature>
<evidence type="ECO:0000259" key="6">
    <source>
        <dbReference type="Pfam" id="PF05193"/>
    </source>
</evidence>
<feature type="domain" description="Peptidase M16 C-terminal" evidence="6">
    <location>
        <begin position="189"/>
        <end position="364"/>
    </location>
</feature>
<sequence>MRKLIFMVVIMMSSLAYAGEVIKNVYVEKLENGVTAIIKERKDTQAVAIQVWFGVGSVFEKDNERGLSHFLEHMLFNGTKYTQPGEIERKIEEKGGSINAATSTDFTYYHIEIASPFWEESIEYLYYMTTVPTLSEDMIKKEKPIVLEELNRHLDNPKSVLWDTYNKLAYTVSNYKHPVIGYRETIEKFNQKLVRDYFYSHYVPSNTYVVVVGNVNREKVLKKIKETFGTVKGKYYRPEKVPLEPPQNEVRKKIIRKTQITRAYVAIGWQAPPIGSKDSFTATVLEEIFTGGRTSILYQKLRETGLVQSIYGGYLSHRGTGQFLFYFVTQPSKVEKVKKELFKIIDNFKKNGIPEETVKDAKRKIINSEIFAREEVTHDAESLGYAASVAEDIYYDINFTENISKITKEDVDNYLKKYFGDNNYTEVQLLPE</sequence>
<keyword evidence="4" id="KW-0732">Signal</keyword>
<dbReference type="Pfam" id="PF00675">
    <property type="entry name" value="Peptidase_M16"/>
    <property type="match status" value="1"/>
</dbReference>